<dbReference type="AlphaFoldDB" id="A0A382KME4"/>
<keyword evidence="1" id="KW-0472">Membrane</keyword>
<sequence length="369" mass="43036">MTNRPRPDSTRADMVTAGSNVIQNFQLRKQNRLQEQSLEQQTMQTELNAQQLAMQSQQLAMQSQQLAMEQDRERKRLDIIERRKLLIKFESLCDRASAVFSEYPEYSTMMMENARDFFQNSGLSADYFEEIADMERSNNIFSRITEISAEFRTKLDNSQTITLSSMREFLNSEDYLLQEHTGLCQDVEQMHTSEDRANELLTHKEKLDTLHQEKSAVFRSVLWKRTKWSFALLLIGMVIVSGGGSAGVFGECLEYDEDEVCQTYENNTLFNAALFSAGILLIPLFLLPWWAVYAFYQSLEFRREWAPFEQEFAPIQSLRLRVISNEDRYQMLSQQFQTSSSIEAIELRNELKNWINDLSPKAHEINLNV</sequence>
<name>A0A382KME4_9ZZZZ</name>
<reference evidence="2" key="1">
    <citation type="submission" date="2018-05" db="EMBL/GenBank/DDBJ databases">
        <authorList>
            <person name="Lanie J.A."/>
            <person name="Ng W.-L."/>
            <person name="Kazmierczak K.M."/>
            <person name="Andrzejewski T.M."/>
            <person name="Davidsen T.M."/>
            <person name="Wayne K.J."/>
            <person name="Tettelin H."/>
            <person name="Glass J.I."/>
            <person name="Rusch D."/>
            <person name="Podicherti R."/>
            <person name="Tsui H.-C.T."/>
            <person name="Winkler M.E."/>
        </authorList>
    </citation>
    <scope>NUCLEOTIDE SEQUENCE</scope>
</reference>
<feature type="transmembrane region" description="Helical" evidence="1">
    <location>
        <begin position="269"/>
        <end position="296"/>
    </location>
</feature>
<accession>A0A382KME4</accession>
<proteinExistence type="predicted"/>
<dbReference type="EMBL" id="UINC01081627">
    <property type="protein sequence ID" value="SVC25668.1"/>
    <property type="molecule type" value="Genomic_DNA"/>
</dbReference>
<keyword evidence="1" id="KW-1133">Transmembrane helix</keyword>
<organism evidence="2">
    <name type="scientific">marine metagenome</name>
    <dbReference type="NCBI Taxonomy" id="408172"/>
    <lineage>
        <taxon>unclassified sequences</taxon>
        <taxon>metagenomes</taxon>
        <taxon>ecological metagenomes</taxon>
    </lineage>
</organism>
<evidence type="ECO:0000313" key="2">
    <source>
        <dbReference type="EMBL" id="SVC25668.1"/>
    </source>
</evidence>
<protein>
    <submittedName>
        <fullName evidence="2">Uncharacterized protein</fullName>
    </submittedName>
</protein>
<evidence type="ECO:0000256" key="1">
    <source>
        <dbReference type="SAM" id="Phobius"/>
    </source>
</evidence>
<gene>
    <name evidence="2" type="ORF">METZ01_LOCUS278522</name>
</gene>
<keyword evidence="1" id="KW-0812">Transmembrane</keyword>
<feature type="transmembrane region" description="Helical" evidence="1">
    <location>
        <begin position="228"/>
        <end position="249"/>
    </location>
</feature>